<gene>
    <name evidence="2" type="ordered locus">HCH_04758</name>
</gene>
<dbReference type="EMBL" id="CP000155">
    <property type="protein sequence ID" value="ABC31453.1"/>
    <property type="molecule type" value="Genomic_DNA"/>
</dbReference>
<feature type="signal peptide" evidence="1">
    <location>
        <begin position="1"/>
        <end position="28"/>
    </location>
</feature>
<dbReference type="AlphaFoldDB" id="Q2SD21"/>
<feature type="chain" id="PRO_5004215299" evidence="1">
    <location>
        <begin position="29"/>
        <end position="276"/>
    </location>
</feature>
<sequence length="276" mass="31107">MSQSGMHRNPLWCCFLALLVLYSSHSFALNNAQAEAILKHLHEVQTHSYQTINAYYNFTLNPGDKDIQSEVNQEIDIMNTAFKALESQDGIVEVQGELSVMSATWLKYKELLNTNMNDIVKVGYPDLRLVGDMAQVNIDLVGATERTYDKTMEISGHRPPEVIELVRNSKIILESMLTKYSARSASNVTQIFQGAKSEEPMDVQAISFDKNIARLLASQQNTDATRKTLDAISTKWEFIKNSYINYNENNVSYVVNLYSKRIISDLDSLAKAYSGA</sequence>
<keyword evidence="1" id="KW-0732">Signal</keyword>
<organism evidence="2 3">
    <name type="scientific">Hahella chejuensis (strain KCTC 2396)</name>
    <dbReference type="NCBI Taxonomy" id="349521"/>
    <lineage>
        <taxon>Bacteria</taxon>
        <taxon>Pseudomonadati</taxon>
        <taxon>Pseudomonadota</taxon>
        <taxon>Gammaproteobacteria</taxon>
        <taxon>Oceanospirillales</taxon>
        <taxon>Hahellaceae</taxon>
        <taxon>Hahella</taxon>
    </lineage>
</organism>
<name>Q2SD21_HAHCH</name>
<protein>
    <submittedName>
        <fullName evidence="2">Uncharacterized protein</fullName>
    </submittedName>
</protein>
<dbReference type="eggNOG" id="ENOG50338SY">
    <property type="taxonomic scope" value="Bacteria"/>
</dbReference>
<dbReference type="Proteomes" id="UP000000238">
    <property type="component" value="Chromosome"/>
</dbReference>
<dbReference type="KEGG" id="hch:HCH_04758"/>
<dbReference type="RefSeq" id="WP_011398518.1">
    <property type="nucleotide sequence ID" value="NC_007645.1"/>
</dbReference>
<evidence type="ECO:0000313" key="2">
    <source>
        <dbReference type="EMBL" id="ABC31453.1"/>
    </source>
</evidence>
<accession>Q2SD21</accession>
<keyword evidence="3" id="KW-1185">Reference proteome</keyword>
<dbReference type="OrthoDB" id="6358391at2"/>
<evidence type="ECO:0000313" key="3">
    <source>
        <dbReference type="Proteomes" id="UP000000238"/>
    </source>
</evidence>
<proteinExistence type="predicted"/>
<evidence type="ECO:0000256" key="1">
    <source>
        <dbReference type="SAM" id="SignalP"/>
    </source>
</evidence>
<dbReference type="HOGENOM" id="CLU_087891_0_0_6"/>
<reference evidence="2 3" key="1">
    <citation type="journal article" date="2005" name="Nucleic Acids Res.">
        <title>Genomic blueprint of Hahella chejuensis, a marine microbe producing an algicidal agent.</title>
        <authorList>
            <person name="Jeong H."/>
            <person name="Yim J.H."/>
            <person name="Lee C."/>
            <person name="Choi S.-H."/>
            <person name="Park Y.K."/>
            <person name="Yoon S.H."/>
            <person name="Hur C.-G."/>
            <person name="Kang H.-Y."/>
            <person name="Kim D."/>
            <person name="Lee H.H."/>
            <person name="Park K.H."/>
            <person name="Park S.-H."/>
            <person name="Park H.-S."/>
            <person name="Lee H.K."/>
            <person name="Oh T.K."/>
            <person name="Kim J.F."/>
        </authorList>
    </citation>
    <scope>NUCLEOTIDE SEQUENCE [LARGE SCALE GENOMIC DNA]</scope>
    <source>
        <strain evidence="2 3">KCTC 2396</strain>
    </source>
</reference>